<dbReference type="EMBL" id="CAEZZF010000044">
    <property type="protein sequence ID" value="CAB4752207.1"/>
    <property type="molecule type" value="Genomic_DNA"/>
</dbReference>
<reference evidence="2" key="1">
    <citation type="submission" date="2020-05" db="EMBL/GenBank/DDBJ databases">
        <authorList>
            <person name="Chiriac C."/>
            <person name="Salcher M."/>
            <person name="Ghai R."/>
            <person name="Kavagutti S V."/>
        </authorList>
    </citation>
    <scope>NUCLEOTIDE SEQUENCE</scope>
</reference>
<evidence type="ECO:0000313" key="1">
    <source>
        <dbReference type="EMBL" id="CAB4752207.1"/>
    </source>
</evidence>
<gene>
    <name evidence="1" type="ORF">UFOPK2837_00659</name>
    <name evidence="2" type="ORF">UFOPK4319_01064</name>
</gene>
<protein>
    <submittedName>
        <fullName evidence="2">Unannotated protein</fullName>
    </submittedName>
</protein>
<name>A0A6J7UC70_9ZZZZ</name>
<dbReference type="AlphaFoldDB" id="A0A6J7UC70"/>
<accession>A0A6J7UC70</accession>
<organism evidence="2">
    <name type="scientific">freshwater metagenome</name>
    <dbReference type="NCBI Taxonomy" id="449393"/>
    <lineage>
        <taxon>unclassified sequences</taxon>
        <taxon>metagenomes</taxon>
        <taxon>ecological metagenomes</taxon>
    </lineage>
</organism>
<sequence length="66" mass="6986">MTSKSSTLSERSGRFDHAQALAPEIFAKTSLTGVAVTTNMPKIKIRTSTGYVNTEVIKATNGVVTA</sequence>
<dbReference type="EMBL" id="CAFBQN010000108">
    <property type="protein sequence ID" value="CAB5061898.1"/>
    <property type="molecule type" value="Genomic_DNA"/>
</dbReference>
<evidence type="ECO:0000313" key="2">
    <source>
        <dbReference type="EMBL" id="CAB5061898.1"/>
    </source>
</evidence>
<proteinExistence type="predicted"/>